<sequence length="93" mass="10677">MATYKVKRNCFTLGRMYRRDDIVTLADNIKVPEHFVKLNRPAAVSSGNDDPRYLQYEAMNFNDLKELAKEQGIKTSQKSREAIINELVALAQD</sequence>
<evidence type="ECO:0000313" key="1">
    <source>
        <dbReference type="EMBL" id="DAF99214.1"/>
    </source>
</evidence>
<accession>A0A8S5UXX9</accession>
<reference evidence="1" key="1">
    <citation type="journal article" date="2021" name="Proc. Natl. Acad. Sci. U.S.A.">
        <title>A Catalog of Tens of Thousands of Viruses from Human Metagenomes Reveals Hidden Associations with Chronic Diseases.</title>
        <authorList>
            <person name="Tisza M.J."/>
            <person name="Buck C.B."/>
        </authorList>
    </citation>
    <scope>NUCLEOTIDE SEQUENCE</scope>
    <source>
        <strain evidence="1">CtW0z17</strain>
    </source>
</reference>
<dbReference type="EMBL" id="BK016161">
    <property type="protein sequence ID" value="DAF99214.1"/>
    <property type="molecule type" value="Genomic_DNA"/>
</dbReference>
<organism evidence="1">
    <name type="scientific">Podoviridae sp. ctW0z17</name>
    <dbReference type="NCBI Taxonomy" id="2825254"/>
    <lineage>
        <taxon>Viruses</taxon>
        <taxon>Duplodnaviria</taxon>
        <taxon>Heunggongvirae</taxon>
        <taxon>Uroviricota</taxon>
        <taxon>Caudoviricetes</taxon>
    </lineage>
</organism>
<protein>
    <submittedName>
        <fullName evidence="1">Rho termination factor, N-terminal domain</fullName>
    </submittedName>
</protein>
<proteinExistence type="predicted"/>
<name>A0A8S5UXX9_9CAUD</name>